<evidence type="ECO:0000256" key="5">
    <source>
        <dbReference type="ARBA" id="ARBA00023136"/>
    </source>
</evidence>
<dbReference type="InterPro" id="IPR001594">
    <property type="entry name" value="Palmitoyltrfase_DHHC"/>
</dbReference>
<dbReference type="AlphaFoldDB" id="A0A024UU90"/>
<comment type="domain">
    <text evidence="7">The DHHC domain is required for palmitoyltransferase activity.</text>
</comment>
<evidence type="ECO:0000256" key="2">
    <source>
        <dbReference type="ARBA" id="ARBA00022679"/>
    </source>
</evidence>
<feature type="transmembrane region" description="Helical" evidence="7">
    <location>
        <begin position="183"/>
        <end position="204"/>
    </location>
</feature>
<dbReference type="Pfam" id="PF01529">
    <property type="entry name" value="DHHC"/>
    <property type="match status" value="1"/>
</dbReference>
<keyword evidence="6 7" id="KW-0012">Acyltransferase</keyword>
<comment type="subcellular location">
    <subcellularLocation>
        <location evidence="1">Membrane</location>
        <topology evidence="1">Multi-pass membrane protein</topology>
    </subcellularLocation>
</comment>
<keyword evidence="4 7" id="KW-1133">Transmembrane helix</keyword>
<sequence length="332" mass="37282">MPACSNGCFQYVFYVAYASTRCGILMMRRGGFLFVSMASALISFCATVFIRYVSPAIASTPHGAHAYRGACAVMVVNIMYNYILCLITNPGVVPIRRLEDVMEFNHDESDDDADENVVTIDPLIPPLSDKQKWTSFCRTCKITRPDRAHHCSICNACVDQMDHHCPWLNNCVGANNTRYFSRFLVWITIACWYCSVLSFSPAVGRVSKMELSEMAHVLSTNMLLLGPQASMYALFLITTSSGILLAFLTTWHLYLIVTAQTSIEYQINRSKAAMRKNGGRVVSPYDRGSAHANWEHVFGPCRYKLWSFLPSLPRPLAVLSPRSRPKPEESMV</sequence>
<feature type="transmembrane region" description="Helical" evidence="7">
    <location>
        <begin position="232"/>
        <end position="257"/>
    </location>
</feature>
<keyword evidence="3 7" id="KW-0812">Transmembrane</keyword>
<comment type="catalytic activity">
    <reaction evidence="7">
        <text>L-cysteinyl-[protein] + hexadecanoyl-CoA = S-hexadecanoyl-L-cysteinyl-[protein] + CoA</text>
        <dbReference type="Rhea" id="RHEA:36683"/>
        <dbReference type="Rhea" id="RHEA-COMP:10131"/>
        <dbReference type="Rhea" id="RHEA-COMP:11032"/>
        <dbReference type="ChEBI" id="CHEBI:29950"/>
        <dbReference type="ChEBI" id="CHEBI:57287"/>
        <dbReference type="ChEBI" id="CHEBI:57379"/>
        <dbReference type="ChEBI" id="CHEBI:74151"/>
        <dbReference type="EC" id="2.3.1.225"/>
    </reaction>
</comment>
<protein>
    <recommendedName>
        <fullName evidence="7">Palmitoyltransferase</fullName>
        <ecNumber evidence="7">2.3.1.225</ecNumber>
    </recommendedName>
</protein>
<proteinExistence type="inferred from homology"/>
<evidence type="ECO:0000256" key="7">
    <source>
        <dbReference type="RuleBase" id="RU079119"/>
    </source>
</evidence>
<feature type="domain" description="Palmitoyltransferase DHHC" evidence="8">
    <location>
        <begin position="134"/>
        <end position="266"/>
    </location>
</feature>
<evidence type="ECO:0000259" key="8">
    <source>
        <dbReference type="Pfam" id="PF01529"/>
    </source>
</evidence>
<evidence type="ECO:0000256" key="4">
    <source>
        <dbReference type="ARBA" id="ARBA00022989"/>
    </source>
</evidence>
<dbReference type="GO" id="GO:0019706">
    <property type="term" value="F:protein-cysteine S-palmitoyltransferase activity"/>
    <property type="evidence" value="ECO:0007669"/>
    <property type="project" value="UniProtKB-EC"/>
</dbReference>
<dbReference type="STRING" id="157072.A0A024UU90"/>
<evidence type="ECO:0000256" key="6">
    <source>
        <dbReference type="ARBA" id="ARBA00023315"/>
    </source>
</evidence>
<dbReference type="EMBL" id="KI913952">
    <property type="protein sequence ID" value="ETW09515.1"/>
    <property type="molecule type" value="Genomic_DNA"/>
</dbReference>
<evidence type="ECO:0000256" key="3">
    <source>
        <dbReference type="ARBA" id="ARBA00022692"/>
    </source>
</evidence>
<evidence type="ECO:0000313" key="9">
    <source>
        <dbReference type="EMBL" id="ETW09515.1"/>
    </source>
</evidence>
<evidence type="ECO:0000256" key="1">
    <source>
        <dbReference type="ARBA" id="ARBA00004141"/>
    </source>
</evidence>
<name>A0A024UU90_9STRA</name>
<dbReference type="GeneID" id="20077130"/>
<dbReference type="PANTHER" id="PTHR12246">
    <property type="entry name" value="PALMITOYLTRANSFERASE ZDHHC16"/>
    <property type="match status" value="1"/>
</dbReference>
<reference evidence="9" key="1">
    <citation type="submission" date="2013-12" db="EMBL/GenBank/DDBJ databases">
        <title>The Genome Sequence of Aphanomyces invadans NJM9701.</title>
        <authorList>
            <consortium name="The Broad Institute Genomics Platform"/>
            <person name="Russ C."/>
            <person name="Tyler B."/>
            <person name="van West P."/>
            <person name="Dieguez-Uribeondo J."/>
            <person name="Young S.K."/>
            <person name="Zeng Q."/>
            <person name="Gargeya S."/>
            <person name="Fitzgerald M."/>
            <person name="Abouelleil A."/>
            <person name="Alvarado L."/>
            <person name="Chapman S.B."/>
            <person name="Gainer-Dewar J."/>
            <person name="Goldberg J."/>
            <person name="Griggs A."/>
            <person name="Gujja S."/>
            <person name="Hansen M."/>
            <person name="Howarth C."/>
            <person name="Imamovic A."/>
            <person name="Ireland A."/>
            <person name="Larimer J."/>
            <person name="McCowan C."/>
            <person name="Murphy C."/>
            <person name="Pearson M."/>
            <person name="Poon T.W."/>
            <person name="Priest M."/>
            <person name="Roberts A."/>
            <person name="Saif S."/>
            <person name="Shea T."/>
            <person name="Sykes S."/>
            <person name="Wortman J."/>
            <person name="Nusbaum C."/>
            <person name="Birren B."/>
        </authorList>
    </citation>
    <scope>NUCLEOTIDE SEQUENCE [LARGE SCALE GENOMIC DNA]</scope>
    <source>
        <strain evidence="9">NJM9701</strain>
    </source>
</reference>
<dbReference type="RefSeq" id="XP_008860926.1">
    <property type="nucleotide sequence ID" value="XM_008862704.1"/>
</dbReference>
<dbReference type="eggNOG" id="KOG1313">
    <property type="taxonomic scope" value="Eukaryota"/>
</dbReference>
<dbReference type="PROSITE" id="PS50216">
    <property type="entry name" value="DHHC"/>
    <property type="match status" value="1"/>
</dbReference>
<dbReference type="InterPro" id="IPR039859">
    <property type="entry name" value="PFA4/ZDH16/20/ERF2-like"/>
</dbReference>
<dbReference type="GO" id="GO:0016020">
    <property type="term" value="C:membrane"/>
    <property type="evidence" value="ECO:0007669"/>
    <property type="project" value="UniProtKB-SubCell"/>
</dbReference>
<comment type="similarity">
    <text evidence="7">Belongs to the DHHC palmitoyltransferase family.</text>
</comment>
<organism evidence="9">
    <name type="scientific">Aphanomyces invadans</name>
    <dbReference type="NCBI Taxonomy" id="157072"/>
    <lineage>
        <taxon>Eukaryota</taxon>
        <taxon>Sar</taxon>
        <taxon>Stramenopiles</taxon>
        <taxon>Oomycota</taxon>
        <taxon>Saprolegniomycetes</taxon>
        <taxon>Saprolegniales</taxon>
        <taxon>Verrucalvaceae</taxon>
        <taxon>Aphanomyces</taxon>
    </lineage>
</organism>
<feature type="transmembrane region" description="Helical" evidence="7">
    <location>
        <begin position="66"/>
        <end position="87"/>
    </location>
</feature>
<accession>A0A024UU90</accession>
<keyword evidence="5 7" id="KW-0472">Membrane</keyword>
<gene>
    <name evidence="9" type="ORF">H310_00080</name>
</gene>
<keyword evidence="2 7" id="KW-0808">Transferase</keyword>
<feature type="transmembrane region" description="Helical" evidence="7">
    <location>
        <begin position="31"/>
        <end position="54"/>
    </location>
</feature>
<dbReference type="VEuPathDB" id="FungiDB:H310_00080"/>
<dbReference type="OrthoDB" id="9909019at2759"/>
<dbReference type="EC" id="2.3.1.225" evidence="7"/>